<evidence type="ECO:0000313" key="1">
    <source>
        <dbReference type="EMBL" id="MCO6416217.1"/>
    </source>
</evidence>
<keyword evidence="2" id="KW-1185">Reference proteome</keyword>
<sequence>MHLGVGHRPEAPVRVVVGRGGIGQEHHPVVAEHRIPARGVAAILRRGARDDHRLGAPFPQDDVEVGADEAAVAALLDDMLVRLRREVRVDLDARRVGHQRGAAGDRRVHLGQPRVAAVAPVPMGRTDDPDAAVAADPQRLASRGTMARAAGVSMGAPSATKSFCMSTTIIAAILGSIVSICMAARQCRPLGLREP</sequence>
<name>A0ABT1D2T9_9PROT</name>
<accession>A0ABT1D2T9</accession>
<evidence type="ECO:0000313" key="2">
    <source>
        <dbReference type="Proteomes" id="UP001523392"/>
    </source>
</evidence>
<gene>
    <name evidence="1" type="ORF">JYK14_08550</name>
</gene>
<dbReference type="Proteomes" id="UP001523392">
    <property type="component" value="Unassembled WGS sequence"/>
</dbReference>
<dbReference type="EMBL" id="JAFIRR010000051">
    <property type="protein sequence ID" value="MCO6416217.1"/>
    <property type="molecule type" value="Genomic_DNA"/>
</dbReference>
<reference evidence="1 2" key="1">
    <citation type="submission" date="2021-12" db="EMBL/GenBank/DDBJ databases">
        <title>Siccirubricoccus leaddurans sp. nov., a high concentration Zn2+ tolerance bacterium.</title>
        <authorList>
            <person name="Cao Y."/>
        </authorList>
    </citation>
    <scope>NUCLEOTIDE SEQUENCE [LARGE SCALE GENOMIC DNA]</scope>
    <source>
        <strain evidence="1 2">KC 17139</strain>
    </source>
</reference>
<protein>
    <submittedName>
        <fullName evidence="1">Uncharacterized protein</fullName>
    </submittedName>
</protein>
<organism evidence="1 2">
    <name type="scientific">Siccirubricoccus soli</name>
    <dbReference type="NCBI Taxonomy" id="2899147"/>
    <lineage>
        <taxon>Bacteria</taxon>
        <taxon>Pseudomonadati</taxon>
        <taxon>Pseudomonadota</taxon>
        <taxon>Alphaproteobacteria</taxon>
        <taxon>Acetobacterales</taxon>
        <taxon>Roseomonadaceae</taxon>
        <taxon>Siccirubricoccus</taxon>
    </lineage>
</organism>
<comment type="caution">
    <text evidence="1">The sequence shown here is derived from an EMBL/GenBank/DDBJ whole genome shotgun (WGS) entry which is preliminary data.</text>
</comment>
<proteinExistence type="predicted"/>